<dbReference type="InterPro" id="IPR050741">
    <property type="entry name" value="Acyl-CoA_dehydrogenase"/>
</dbReference>
<organism evidence="6 7">
    <name type="scientific">Durusdinium trenchii</name>
    <dbReference type="NCBI Taxonomy" id="1381693"/>
    <lineage>
        <taxon>Eukaryota</taxon>
        <taxon>Sar</taxon>
        <taxon>Alveolata</taxon>
        <taxon>Dinophyceae</taxon>
        <taxon>Suessiales</taxon>
        <taxon>Symbiodiniaceae</taxon>
        <taxon>Durusdinium</taxon>
    </lineage>
</organism>
<gene>
    <name evidence="6" type="ORF">CCMP2556_LOCUS50627</name>
</gene>
<evidence type="ECO:0000256" key="3">
    <source>
        <dbReference type="ARBA" id="ARBA00022827"/>
    </source>
</evidence>
<evidence type="ECO:0000256" key="1">
    <source>
        <dbReference type="ARBA" id="ARBA00009347"/>
    </source>
</evidence>
<sequence length="320" mass="35843">MGLHEDRDPGPAHRCFSFVLGTSLAAGHEIRDLDFQRPTGPVPCSETPNLRAAGYVRRCLRLRFSGGLRIYPNELRHIKEVKEIRSKGPSHWKQPQIIFELREKAKAVKSWALRTTLNLLLRKNSDASHLIPTSFPVAVPSRSALPKFPRCEDTPGITLVRPMETFGDDDCPKGHMEILFEDVRVPLSNMIWGEGRGFEIAQLRLGPGRIHHCMRMIGQAERALSHMCRRASSRKAFGQQLSEMGSVVQQIAECRAEIDQARLLVREAADRMDRLGNTDHYTRKLLSLVKAVVPSMSGKPSGVASLTAFFSQSQVPTIAY</sequence>
<evidence type="ECO:0000313" key="6">
    <source>
        <dbReference type="EMBL" id="CAK9108696.1"/>
    </source>
</evidence>
<dbReference type="InterPro" id="IPR046373">
    <property type="entry name" value="Acyl-CoA_Oxase/DH_mid-dom_sf"/>
</dbReference>
<dbReference type="InterPro" id="IPR009100">
    <property type="entry name" value="AcylCoA_DH/oxidase_NM_dom_sf"/>
</dbReference>
<accession>A0ABP0S8P2</accession>
<comment type="similarity">
    <text evidence="1">Belongs to the acyl-CoA dehydrogenase family.</text>
</comment>
<dbReference type="PANTHER" id="PTHR48083:SF13">
    <property type="entry name" value="ACYL-COA DEHYDROGENASE FAMILY MEMBER 11"/>
    <property type="match status" value="1"/>
</dbReference>
<keyword evidence="2" id="KW-0285">Flavoprotein</keyword>
<evidence type="ECO:0000259" key="5">
    <source>
        <dbReference type="Pfam" id="PF00441"/>
    </source>
</evidence>
<dbReference type="Pfam" id="PF00441">
    <property type="entry name" value="Acyl-CoA_dh_1"/>
    <property type="match status" value="1"/>
</dbReference>
<comment type="caution">
    <text evidence="6">The sequence shown here is derived from an EMBL/GenBank/DDBJ whole genome shotgun (WGS) entry which is preliminary data.</text>
</comment>
<feature type="domain" description="Acyl-CoA dehydrogenase/oxidase C-terminal" evidence="5">
    <location>
        <begin position="195"/>
        <end position="294"/>
    </location>
</feature>
<evidence type="ECO:0000256" key="2">
    <source>
        <dbReference type="ARBA" id="ARBA00022630"/>
    </source>
</evidence>
<dbReference type="EMBL" id="CAXAMN010027139">
    <property type="protein sequence ID" value="CAK9108696.1"/>
    <property type="molecule type" value="Genomic_DNA"/>
</dbReference>
<dbReference type="Gene3D" id="2.40.110.10">
    <property type="entry name" value="Butyryl-CoA Dehydrogenase, subunit A, domain 2"/>
    <property type="match status" value="1"/>
</dbReference>
<dbReference type="InterPro" id="IPR009075">
    <property type="entry name" value="AcylCo_DH/oxidase_C"/>
</dbReference>
<protein>
    <recommendedName>
        <fullName evidence="5">Acyl-CoA dehydrogenase/oxidase C-terminal domain-containing protein</fullName>
    </recommendedName>
</protein>
<dbReference type="InterPro" id="IPR036250">
    <property type="entry name" value="AcylCo_DH-like_C"/>
</dbReference>
<evidence type="ECO:0000256" key="4">
    <source>
        <dbReference type="ARBA" id="ARBA00023002"/>
    </source>
</evidence>
<proteinExistence type="inferred from homology"/>
<dbReference type="SUPFAM" id="SSF56645">
    <property type="entry name" value="Acyl-CoA dehydrogenase NM domain-like"/>
    <property type="match status" value="1"/>
</dbReference>
<dbReference type="Gene3D" id="1.20.140.10">
    <property type="entry name" value="Butyryl-CoA Dehydrogenase, subunit A, domain 3"/>
    <property type="match status" value="1"/>
</dbReference>
<keyword evidence="3" id="KW-0274">FAD</keyword>
<evidence type="ECO:0000313" key="7">
    <source>
        <dbReference type="Proteomes" id="UP001642484"/>
    </source>
</evidence>
<dbReference type="PANTHER" id="PTHR48083">
    <property type="entry name" value="MEDIUM-CHAIN SPECIFIC ACYL-COA DEHYDROGENASE, MITOCHONDRIAL-RELATED"/>
    <property type="match status" value="1"/>
</dbReference>
<dbReference type="Proteomes" id="UP001642484">
    <property type="component" value="Unassembled WGS sequence"/>
</dbReference>
<name>A0ABP0S8P2_9DINO</name>
<keyword evidence="4" id="KW-0560">Oxidoreductase</keyword>
<dbReference type="SUPFAM" id="SSF47203">
    <property type="entry name" value="Acyl-CoA dehydrogenase C-terminal domain-like"/>
    <property type="match status" value="1"/>
</dbReference>
<reference evidence="6 7" key="1">
    <citation type="submission" date="2024-02" db="EMBL/GenBank/DDBJ databases">
        <authorList>
            <person name="Chen Y."/>
            <person name="Shah S."/>
            <person name="Dougan E. K."/>
            <person name="Thang M."/>
            <person name="Chan C."/>
        </authorList>
    </citation>
    <scope>NUCLEOTIDE SEQUENCE [LARGE SCALE GENOMIC DNA]</scope>
</reference>
<keyword evidence="7" id="KW-1185">Reference proteome</keyword>